<keyword evidence="2" id="KW-0472">Membrane</keyword>
<evidence type="ECO:0000256" key="2">
    <source>
        <dbReference type="SAM" id="Phobius"/>
    </source>
</evidence>
<proteinExistence type="predicted"/>
<dbReference type="Proteomes" id="UP000241421">
    <property type="component" value="Unassembled WGS sequence"/>
</dbReference>
<dbReference type="NCBIfam" id="TIGR02098">
    <property type="entry name" value="MJ0042_CXXC"/>
    <property type="match status" value="1"/>
</dbReference>
<keyword evidence="2" id="KW-1133">Transmembrane helix</keyword>
<dbReference type="Pfam" id="PF13719">
    <property type="entry name" value="Zn_ribbon_5"/>
    <property type="match status" value="1"/>
</dbReference>
<evidence type="ECO:0000256" key="1">
    <source>
        <dbReference type="SAM" id="MobiDB-lite"/>
    </source>
</evidence>
<accession>A0A2U2I695</accession>
<gene>
    <name evidence="4" type="ORF">C7C56_002670</name>
</gene>
<reference evidence="4 5" key="1">
    <citation type="submission" date="2018-04" db="EMBL/GenBank/DDBJ databases">
        <title>Massilia violaceinigra sp. nov., a novel purple-pigmented bacterium isolated from Tianshan glacier, Xinjiang, China.</title>
        <authorList>
            <person name="Wang H."/>
        </authorList>
    </citation>
    <scope>NUCLEOTIDE SEQUENCE [LARGE SCALE GENOMIC DNA]</scope>
    <source>
        <strain evidence="4 5">B448-2</strain>
    </source>
</reference>
<feature type="domain" description="Zinc finger/thioredoxin putative" evidence="3">
    <location>
        <begin position="3"/>
        <end position="38"/>
    </location>
</feature>
<organism evidence="4 5">
    <name type="scientific">Massilia glaciei</name>
    <dbReference type="NCBI Taxonomy" id="1524097"/>
    <lineage>
        <taxon>Bacteria</taxon>
        <taxon>Pseudomonadati</taxon>
        <taxon>Pseudomonadota</taxon>
        <taxon>Betaproteobacteria</taxon>
        <taxon>Burkholderiales</taxon>
        <taxon>Oxalobacteraceae</taxon>
        <taxon>Telluria group</taxon>
        <taxon>Massilia</taxon>
    </lineage>
</organism>
<protein>
    <submittedName>
        <fullName evidence="4">DUF3426 domain-containing protein</fullName>
    </submittedName>
</protein>
<feature type="region of interest" description="Disordered" evidence="1">
    <location>
        <begin position="234"/>
        <end position="254"/>
    </location>
</feature>
<dbReference type="InterPro" id="IPR011723">
    <property type="entry name" value="Znf/thioredoxin_put"/>
</dbReference>
<keyword evidence="2" id="KW-0812">Transmembrane</keyword>
<evidence type="ECO:0000313" key="5">
    <source>
        <dbReference type="Proteomes" id="UP000241421"/>
    </source>
</evidence>
<dbReference type="AlphaFoldDB" id="A0A2U2I695"/>
<evidence type="ECO:0000313" key="4">
    <source>
        <dbReference type="EMBL" id="PWF55287.1"/>
    </source>
</evidence>
<feature type="transmembrane region" description="Helical" evidence="2">
    <location>
        <begin position="274"/>
        <end position="292"/>
    </location>
</feature>
<dbReference type="InterPro" id="IPR021834">
    <property type="entry name" value="DUF3426"/>
</dbReference>
<dbReference type="Pfam" id="PF11906">
    <property type="entry name" value="DUF3426"/>
    <property type="match status" value="1"/>
</dbReference>
<evidence type="ECO:0000259" key="3">
    <source>
        <dbReference type="Pfam" id="PF13719"/>
    </source>
</evidence>
<name>A0A2U2I695_9BURK</name>
<dbReference type="EMBL" id="PXWF02000037">
    <property type="protein sequence ID" value="PWF55287.1"/>
    <property type="molecule type" value="Genomic_DNA"/>
</dbReference>
<dbReference type="OrthoDB" id="5294582at2"/>
<sequence>MALITQCPRCNTSFRVAADQLKLRGGIVRCGACNEVFDGNAALQRHPEKAALSAAPVAPAPLAPAPVAPAPVAPSPRLAEDIAPPSPAPEACGPELFLPEFISEPAVEAVAMPALAPESEPEPEPAPTPEAEEPQLLLTAPELALLLSGPEPTPLLAAPVAPYEDDTHFPLDPDEADRTFVPLADAVVAEPDAEHAHLTPVQRAAARRKALAQKRAEGLAAAAVDAPEETIEAASDEAHAGEPDLGVASDDSDDEPDFVRRARVHERAARRRRILMAVGSVILLLALLWQALTTFRDVLAARFPQLRPAIEASCTLLHCRIELPMQIDELSVETGELQTLNPTTLAYVTLLRNNGAIVQAWPHLELTLTDANDRPLLRRVLAPAEYLPAGAPAARGFAPASEQPVKLYFTLDQIKASGYRIAIFYP</sequence>
<comment type="caution">
    <text evidence="4">The sequence shown here is derived from an EMBL/GenBank/DDBJ whole genome shotgun (WGS) entry which is preliminary data.</text>
</comment>
<keyword evidence="5" id="KW-1185">Reference proteome</keyword>